<feature type="region of interest" description="Disordered" evidence="3">
    <location>
        <begin position="578"/>
        <end position="616"/>
    </location>
</feature>
<dbReference type="GO" id="GO:0061982">
    <property type="term" value="P:meiosis I cell cycle process"/>
    <property type="evidence" value="ECO:0007669"/>
    <property type="project" value="UniProtKB-ARBA"/>
</dbReference>
<protein>
    <recommendedName>
        <fullName evidence="4">DNA mismatch repair protein S5 domain-containing protein</fullName>
    </recommendedName>
</protein>
<feature type="region of interest" description="Disordered" evidence="3">
    <location>
        <begin position="489"/>
        <end position="512"/>
    </location>
</feature>
<dbReference type="InterPro" id="IPR020568">
    <property type="entry name" value="Ribosomal_Su5_D2-typ_SF"/>
</dbReference>
<evidence type="ECO:0000313" key="5">
    <source>
        <dbReference type="EMBL" id="ODQ74123.1"/>
    </source>
</evidence>
<name>A0A1E3Q8T5_LIPST</name>
<feature type="region of interest" description="Disordered" evidence="3">
    <location>
        <begin position="400"/>
        <end position="438"/>
    </location>
</feature>
<dbReference type="NCBIfam" id="TIGR00585">
    <property type="entry name" value="mutl"/>
    <property type="match status" value="1"/>
</dbReference>
<dbReference type="PROSITE" id="PS00058">
    <property type="entry name" value="DNA_MISMATCH_REPAIR_1"/>
    <property type="match status" value="1"/>
</dbReference>
<dbReference type="InterPro" id="IPR002099">
    <property type="entry name" value="MutL/Mlh/PMS"/>
</dbReference>
<sequence length="784" mass="87091">MSIAVLPQSTVRTLVSTQVLLTPGSIVKELIDNALDGGATSISLEIDDTTVSYLCVRDNGSGIPYGEDRDLMCLRHTTSKIESFDDFQTGKVETLGFRGEALASLAEIAGKLEITTRAKGDVVAEKWTVSKDGKRLDTGYASQMQGTTVTAYALFQSIPVRKETYIKESKKALISISRYLRAVAMLRRGLRVTFKVRRPISVPSVFTGEKTLVQSVRVCLGKDAVSHSEFVREVFDDEWAIEAVLPKCDNTSEILPKSSKKEFKQVVYAVDGRPLNISLPTAKKLSKLTKQYLRSSSRELILCHISTPADRPSYDVNVEPAKDDVLFYDETGVLAKWAQLLERVYPERLSESCGHPPPDGDSQTEQVVDDFESYIRRDTPLNLHPPDRKCDDNEIHSVEGDREIEHIADEDPTEESSVGNETNTGHDNGSIINTFAGKDIEGENELRCGAIEEDNENDDEEDEEEDYRQDVNLYNPWVIAKLNRIQKPRTDSGAVSSGHNRTNSTPWSLGITSPRNETAKAIVASWNPDDETATPVSKERCREVYPTPRSGDNARNCSSDSTATSPIKKFLAFSVLSPSNTSLTQPSSPVENSPTRQVHGCDKEGPPQSNSGLATVPKKRSFLKMANLEQFMGHADSGDSNDNAEEVQPDPSSLRSPNKSHDQNASRKRYRPIQSSSVPLEFIPRGEETYPYLVRLGYNGATDMTDILDSDASLVLLVEIQEQLRGSLDPYWLRETGDSTRCWDGASLKRLVLSIAEKSENAELKQQIGRMDMFRGDKEWMVFA</sequence>
<evidence type="ECO:0000256" key="3">
    <source>
        <dbReference type="SAM" id="MobiDB-lite"/>
    </source>
</evidence>
<feature type="compositionally biased region" description="Polar residues" evidence="3">
    <location>
        <begin position="415"/>
        <end position="433"/>
    </location>
</feature>
<dbReference type="EMBL" id="KV454292">
    <property type="protein sequence ID" value="ODQ74123.1"/>
    <property type="molecule type" value="Genomic_DNA"/>
</dbReference>
<dbReference type="SMART" id="SM01340">
    <property type="entry name" value="DNA_mis_repair"/>
    <property type="match status" value="1"/>
</dbReference>
<dbReference type="Gene3D" id="3.30.230.10">
    <property type="match status" value="1"/>
</dbReference>
<dbReference type="SUPFAM" id="SSF55874">
    <property type="entry name" value="ATPase domain of HSP90 chaperone/DNA topoisomerase II/histidine kinase"/>
    <property type="match status" value="1"/>
</dbReference>
<dbReference type="InterPro" id="IPR036890">
    <property type="entry name" value="HATPase_C_sf"/>
</dbReference>
<accession>A0A1E3Q8T5</accession>
<organism evidence="5 6">
    <name type="scientific">Lipomyces starkeyi NRRL Y-11557</name>
    <dbReference type="NCBI Taxonomy" id="675824"/>
    <lineage>
        <taxon>Eukaryota</taxon>
        <taxon>Fungi</taxon>
        <taxon>Dikarya</taxon>
        <taxon>Ascomycota</taxon>
        <taxon>Saccharomycotina</taxon>
        <taxon>Lipomycetes</taxon>
        <taxon>Lipomycetales</taxon>
        <taxon>Lipomycetaceae</taxon>
        <taxon>Lipomyces</taxon>
    </lineage>
</organism>
<proteinExistence type="inferred from homology"/>
<comment type="similarity">
    <text evidence="1">Belongs to the DNA mismatch repair MutL/HexB family.</text>
</comment>
<feature type="compositionally biased region" description="Polar residues" evidence="3">
    <location>
        <begin position="493"/>
        <end position="512"/>
    </location>
</feature>
<evidence type="ECO:0000313" key="6">
    <source>
        <dbReference type="Proteomes" id="UP000094385"/>
    </source>
</evidence>
<dbReference type="GO" id="GO:0016887">
    <property type="term" value="F:ATP hydrolysis activity"/>
    <property type="evidence" value="ECO:0007669"/>
    <property type="project" value="InterPro"/>
</dbReference>
<dbReference type="GO" id="GO:0006298">
    <property type="term" value="P:mismatch repair"/>
    <property type="evidence" value="ECO:0007669"/>
    <property type="project" value="InterPro"/>
</dbReference>
<gene>
    <name evidence="5" type="ORF">LIPSTDRAFT_2125</name>
</gene>
<feature type="region of interest" description="Disordered" evidence="3">
    <location>
        <begin position="633"/>
        <end position="673"/>
    </location>
</feature>
<dbReference type="InterPro" id="IPR014762">
    <property type="entry name" value="DNA_mismatch_repair_CS"/>
</dbReference>
<keyword evidence="2" id="KW-0227">DNA damage</keyword>
<evidence type="ECO:0000256" key="1">
    <source>
        <dbReference type="ARBA" id="ARBA00006082"/>
    </source>
</evidence>
<feature type="domain" description="DNA mismatch repair protein S5" evidence="4">
    <location>
        <begin position="216"/>
        <end position="346"/>
    </location>
</feature>
<dbReference type="GO" id="GO:0032389">
    <property type="term" value="C:MutLalpha complex"/>
    <property type="evidence" value="ECO:0007669"/>
    <property type="project" value="TreeGrafter"/>
</dbReference>
<feature type="compositionally biased region" description="Polar residues" evidence="3">
    <location>
        <begin position="578"/>
        <end position="596"/>
    </location>
</feature>
<dbReference type="Gene3D" id="3.30.565.10">
    <property type="entry name" value="Histidine kinase-like ATPase, C-terminal domain"/>
    <property type="match status" value="1"/>
</dbReference>
<evidence type="ECO:0000259" key="4">
    <source>
        <dbReference type="SMART" id="SM01340"/>
    </source>
</evidence>
<dbReference type="FunFam" id="3.30.565.10:FF:000017">
    <property type="entry name" value="PMS1 homolog 1, mismatch repair system component"/>
    <property type="match status" value="1"/>
</dbReference>
<dbReference type="Proteomes" id="UP000094385">
    <property type="component" value="Unassembled WGS sequence"/>
</dbReference>
<dbReference type="OrthoDB" id="10263226at2759"/>
<dbReference type="GO" id="GO:0005524">
    <property type="term" value="F:ATP binding"/>
    <property type="evidence" value="ECO:0007669"/>
    <property type="project" value="InterPro"/>
</dbReference>
<dbReference type="Pfam" id="PF13589">
    <property type="entry name" value="HATPase_c_3"/>
    <property type="match status" value="1"/>
</dbReference>
<dbReference type="InterPro" id="IPR014721">
    <property type="entry name" value="Ribsml_uS5_D2-typ_fold_subgr"/>
</dbReference>
<dbReference type="PANTHER" id="PTHR10073:SF41">
    <property type="entry name" value="MISMATCH REPAIR PROTEIN, PUTATIVE (AFU_ORTHOLOGUE AFUA_8G05820)-RELATED"/>
    <property type="match status" value="1"/>
</dbReference>
<keyword evidence="6" id="KW-1185">Reference proteome</keyword>
<dbReference type="PANTHER" id="PTHR10073">
    <property type="entry name" value="DNA MISMATCH REPAIR PROTEIN MLH, PMS, MUTL"/>
    <property type="match status" value="1"/>
</dbReference>
<dbReference type="InterPro" id="IPR013507">
    <property type="entry name" value="DNA_mismatch_S5_2-like"/>
</dbReference>
<evidence type="ECO:0000256" key="2">
    <source>
        <dbReference type="ARBA" id="ARBA00022763"/>
    </source>
</evidence>
<feature type="compositionally biased region" description="Polar residues" evidence="3">
    <location>
        <begin position="553"/>
        <end position="563"/>
    </location>
</feature>
<feature type="compositionally biased region" description="Basic and acidic residues" evidence="3">
    <location>
        <begin position="400"/>
        <end position="409"/>
    </location>
</feature>
<feature type="region of interest" description="Disordered" evidence="3">
    <location>
        <begin position="529"/>
        <end position="563"/>
    </location>
</feature>
<dbReference type="GO" id="GO:0140664">
    <property type="term" value="F:ATP-dependent DNA damage sensor activity"/>
    <property type="evidence" value="ECO:0007669"/>
    <property type="project" value="InterPro"/>
</dbReference>
<dbReference type="GO" id="GO:0030983">
    <property type="term" value="F:mismatched DNA binding"/>
    <property type="evidence" value="ECO:0007669"/>
    <property type="project" value="InterPro"/>
</dbReference>
<dbReference type="AlphaFoldDB" id="A0A1E3Q8T5"/>
<dbReference type="STRING" id="675824.A0A1E3Q8T5"/>
<reference evidence="5 6" key="1">
    <citation type="journal article" date="2016" name="Proc. Natl. Acad. Sci. U.S.A.">
        <title>Comparative genomics of biotechnologically important yeasts.</title>
        <authorList>
            <person name="Riley R."/>
            <person name="Haridas S."/>
            <person name="Wolfe K.H."/>
            <person name="Lopes M.R."/>
            <person name="Hittinger C.T."/>
            <person name="Goeker M."/>
            <person name="Salamov A.A."/>
            <person name="Wisecaver J.H."/>
            <person name="Long T.M."/>
            <person name="Calvey C.H."/>
            <person name="Aerts A.L."/>
            <person name="Barry K.W."/>
            <person name="Choi C."/>
            <person name="Clum A."/>
            <person name="Coughlan A.Y."/>
            <person name="Deshpande S."/>
            <person name="Douglass A.P."/>
            <person name="Hanson S.J."/>
            <person name="Klenk H.-P."/>
            <person name="LaButti K.M."/>
            <person name="Lapidus A."/>
            <person name="Lindquist E.A."/>
            <person name="Lipzen A.M."/>
            <person name="Meier-Kolthoff J.P."/>
            <person name="Ohm R.A."/>
            <person name="Otillar R.P."/>
            <person name="Pangilinan J.L."/>
            <person name="Peng Y."/>
            <person name="Rokas A."/>
            <person name="Rosa C.A."/>
            <person name="Scheuner C."/>
            <person name="Sibirny A.A."/>
            <person name="Slot J.C."/>
            <person name="Stielow J.B."/>
            <person name="Sun H."/>
            <person name="Kurtzman C.P."/>
            <person name="Blackwell M."/>
            <person name="Grigoriev I.V."/>
            <person name="Jeffries T.W."/>
        </authorList>
    </citation>
    <scope>NUCLEOTIDE SEQUENCE [LARGE SCALE GENOMIC DNA]</scope>
    <source>
        <strain evidence="5 6">NRRL Y-11557</strain>
    </source>
</reference>
<dbReference type="InterPro" id="IPR038973">
    <property type="entry name" value="MutL/Mlh/Pms-like"/>
</dbReference>
<dbReference type="SUPFAM" id="SSF54211">
    <property type="entry name" value="Ribosomal protein S5 domain 2-like"/>
    <property type="match status" value="1"/>
</dbReference>